<evidence type="ECO:0000256" key="7">
    <source>
        <dbReference type="SAM" id="MobiDB-lite"/>
    </source>
</evidence>
<evidence type="ECO:0000256" key="3">
    <source>
        <dbReference type="ARBA" id="ARBA00022806"/>
    </source>
</evidence>
<dbReference type="PROSITE" id="PS51194">
    <property type="entry name" value="HELICASE_CTER"/>
    <property type="match status" value="1"/>
</dbReference>
<dbReference type="GO" id="GO:0003676">
    <property type="term" value="F:nucleic acid binding"/>
    <property type="evidence" value="ECO:0007669"/>
    <property type="project" value="InterPro"/>
</dbReference>
<comment type="similarity">
    <text evidence="5 6">Belongs to the DEAD box helicase family.</text>
</comment>
<dbReference type="CDD" id="cd18787">
    <property type="entry name" value="SF2_C_DEAD"/>
    <property type="match status" value="1"/>
</dbReference>
<reference evidence="10 13" key="2">
    <citation type="submission" date="2020-07" db="EMBL/GenBank/DDBJ databases">
        <title>Organ Donor 1.</title>
        <authorList>
            <person name="Marsh A.J."/>
            <person name="Azcarate-Peril M.A."/>
        </authorList>
    </citation>
    <scope>NUCLEOTIDE SEQUENCE [LARGE SCALE GENOMIC DNA]</scope>
    <source>
        <strain evidence="10 13">AMC0712</strain>
    </source>
</reference>
<dbReference type="GO" id="GO:0016787">
    <property type="term" value="F:hydrolase activity"/>
    <property type="evidence" value="ECO:0007669"/>
    <property type="project" value="UniProtKB-KW"/>
</dbReference>
<evidence type="ECO:0000256" key="2">
    <source>
        <dbReference type="ARBA" id="ARBA00022801"/>
    </source>
</evidence>
<evidence type="ECO:0000259" key="9">
    <source>
        <dbReference type="PROSITE" id="PS51194"/>
    </source>
</evidence>
<dbReference type="PANTHER" id="PTHR47959">
    <property type="entry name" value="ATP-DEPENDENT RNA HELICASE RHLE-RELATED"/>
    <property type="match status" value="1"/>
</dbReference>
<dbReference type="RefSeq" id="WP_005688865.1">
    <property type="nucleotide sequence ID" value="NZ_CABFNI010000013.1"/>
</dbReference>
<dbReference type="PANTHER" id="PTHR47959:SF13">
    <property type="entry name" value="ATP-DEPENDENT RNA HELICASE RHLE"/>
    <property type="match status" value="1"/>
</dbReference>
<dbReference type="InterPro" id="IPR000629">
    <property type="entry name" value="RNA-helicase_DEAD-box_CS"/>
</dbReference>
<reference evidence="11 12" key="1">
    <citation type="submission" date="2019-04" db="EMBL/GenBank/DDBJ databases">
        <title>Genome Announcement to Ensure Probiotic Safety of Lactobacillus rhamnosus UBLR-58.</title>
        <authorList>
            <person name="Sulthana A."/>
            <person name="Lakshmi S.G."/>
            <person name="Madempudi R.S."/>
        </authorList>
    </citation>
    <scope>NUCLEOTIDE SEQUENCE [LARGE SCALE GENOMIC DNA]</scope>
    <source>
        <strain evidence="11 12">UBLR-58</strain>
    </source>
</reference>
<feature type="region of interest" description="Disordered" evidence="7">
    <location>
        <begin position="362"/>
        <end position="431"/>
    </location>
</feature>
<feature type="compositionally biased region" description="Basic residues" evidence="7">
    <location>
        <begin position="409"/>
        <end position="431"/>
    </location>
</feature>
<feature type="domain" description="Helicase ATP-binding" evidence="8">
    <location>
        <begin position="27"/>
        <end position="196"/>
    </location>
</feature>
<dbReference type="InterPro" id="IPR050079">
    <property type="entry name" value="DEAD_box_RNA_helicase"/>
</dbReference>
<keyword evidence="1 6" id="KW-0547">Nucleotide-binding</keyword>
<dbReference type="Gene3D" id="3.40.50.300">
    <property type="entry name" value="P-loop containing nucleotide triphosphate hydrolases"/>
    <property type="match status" value="2"/>
</dbReference>
<keyword evidence="2 6" id="KW-0378">Hydrolase</keyword>
<dbReference type="InterPro" id="IPR001650">
    <property type="entry name" value="Helicase_C-like"/>
</dbReference>
<dbReference type="SUPFAM" id="SSF52540">
    <property type="entry name" value="P-loop containing nucleoside triphosphate hydrolases"/>
    <property type="match status" value="1"/>
</dbReference>
<keyword evidence="3 6" id="KW-0347">Helicase</keyword>
<evidence type="ECO:0000259" key="8">
    <source>
        <dbReference type="PROSITE" id="PS51192"/>
    </source>
</evidence>
<dbReference type="Proteomes" id="UP000307517">
    <property type="component" value="Unassembled WGS sequence"/>
</dbReference>
<dbReference type="SMART" id="SM00490">
    <property type="entry name" value="HELICc"/>
    <property type="match status" value="1"/>
</dbReference>
<dbReference type="InterPro" id="IPR014001">
    <property type="entry name" value="Helicase_ATP-bd"/>
</dbReference>
<feature type="compositionally biased region" description="Polar residues" evidence="7">
    <location>
        <begin position="376"/>
        <end position="393"/>
    </location>
</feature>
<dbReference type="PROSITE" id="PS00039">
    <property type="entry name" value="DEAD_ATP_HELICASE"/>
    <property type="match status" value="1"/>
</dbReference>
<dbReference type="SMART" id="SM00487">
    <property type="entry name" value="DEXDc"/>
    <property type="match status" value="1"/>
</dbReference>
<protein>
    <submittedName>
        <fullName evidence="10">DEAD/DEAH box helicase</fullName>
    </submittedName>
</protein>
<dbReference type="GO" id="GO:0003724">
    <property type="term" value="F:RNA helicase activity"/>
    <property type="evidence" value="ECO:0007669"/>
    <property type="project" value="TreeGrafter"/>
</dbReference>
<evidence type="ECO:0000313" key="10">
    <source>
        <dbReference type="EMBL" id="NZA05004.1"/>
    </source>
</evidence>
<sequence>MTIATPFQKRWQAAGYTEQTPIQAAVYQPLKTDEDVIGLAPTGSGKTLAFGLPLLEKIVPGDGLQILILAPSQELAIQTRDVLTPYAHDINVAVQGIIGSANVKRQLTKLKEKPEVIVATAGRLLELIQSHKLKLDGLQTLVVDEADEMLRDPGFDQVREIAAAAPADAQLAFFSATPSPYFSEMHKWFGKTPKLVDVRAIDQTRGTVRHLFLQTDRAHQIDWLRTLAHTDGFKALVFFNQNASLERAAGILRHQAVRFAVLSREGRQTSRQKALTDFRNGRITLLLVTDMAGRGLDIPKLPAVVNFEPPKRAEAYIHRAGRTGRMGEPGLVVTLGDDHDRRDLKKLVPQYAIQRAYMTDGKLVTTPPARKPDNETPVTLKSPAPSQHKSQQVAAKDRSVVTNEPEQKPRRKHKKKRLRDQRNKGKHKNNT</sequence>
<evidence type="ECO:0000256" key="1">
    <source>
        <dbReference type="ARBA" id="ARBA00022741"/>
    </source>
</evidence>
<name>A0A508YU34_LACRH</name>
<evidence type="ECO:0000256" key="6">
    <source>
        <dbReference type="RuleBase" id="RU000492"/>
    </source>
</evidence>
<evidence type="ECO:0000313" key="13">
    <source>
        <dbReference type="Proteomes" id="UP000552935"/>
    </source>
</evidence>
<dbReference type="AlphaFoldDB" id="A0A508YU34"/>
<accession>A0A508YU34</accession>
<dbReference type="CDD" id="cd00268">
    <property type="entry name" value="DEADc"/>
    <property type="match status" value="1"/>
</dbReference>
<dbReference type="EMBL" id="SSHM01000001">
    <property type="protein sequence ID" value="THC80617.1"/>
    <property type="molecule type" value="Genomic_DNA"/>
</dbReference>
<evidence type="ECO:0000256" key="5">
    <source>
        <dbReference type="ARBA" id="ARBA00038437"/>
    </source>
</evidence>
<dbReference type="GO" id="GO:0005829">
    <property type="term" value="C:cytosol"/>
    <property type="evidence" value="ECO:0007669"/>
    <property type="project" value="TreeGrafter"/>
</dbReference>
<dbReference type="Pfam" id="PF00270">
    <property type="entry name" value="DEAD"/>
    <property type="match status" value="1"/>
</dbReference>
<feature type="domain" description="Helicase C-terminal" evidence="9">
    <location>
        <begin position="220"/>
        <end position="364"/>
    </location>
</feature>
<dbReference type="EMBL" id="JACCKI010000004">
    <property type="protein sequence ID" value="NZA05004.1"/>
    <property type="molecule type" value="Genomic_DNA"/>
</dbReference>
<dbReference type="InterPro" id="IPR011545">
    <property type="entry name" value="DEAD/DEAH_box_helicase_dom"/>
</dbReference>
<evidence type="ECO:0000256" key="4">
    <source>
        <dbReference type="ARBA" id="ARBA00022840"/>
    </source>
</evidence>
<evidence type="ECO:0000313" key="11">
    <source>
        <dbReference type="EMBL" id="THC80617.1"/>
    </source>
</evidence>
<dbReference type="Pfam" id="PF00271">
    <property type="entry name" value="Helicase_C"/>
    <property type="match status" value="1"/>
</dbReference>
<evidence type="ECO:0000313" key="12">
    <source>
        <dbReference type="Proteomes" id="UP000307517"/>
    </source>
</evidence>
<comment type="caution">
    <text evidence="10">The sequence shown here is derived from an EMBL/GenBank/DDBJ whole genome shotgun (WGS) entry which is preliminary data.</text>
</comment>
<keyword evidence="4 6" id="KW-0067">ATP-binding</keyword>
<dbReference type="Proteomes" id="UP000552935">
    <property type="component" value="Unassembled WGS sequence"/>
</dbReference>
<dbReference type="InterPro" id="IPR044742">
    <property type="entry name" value="DEAD/DEAH_RhlB"/>
</dbReference>
<dbReference type="GO" id="GO:0005524">
    <property type="term" value="F:ATP binding"/>
    <property type="evidence" value="ECO:0007669"/>
    <property type="project" value="UniProtKB-KW"/>
</dbReference>
<dbReference type="InterPro" id="IPR027417">
    <property type="entry name" value="P-loop_NTPase"/>
</dbReference>
<gene>
    <name evidence="11" type="ORF">E6L36_09585</name>
    <name evidence="10" type="ORF">H0N82_07765</name>
</gene>
<dbReference type="PROSITE" id="PS51192">
    <property type="entry name" value="HELICASE_ATP_BIND_1"/>
    <property type="match status" value="1"/>
</dbReference>
<proteinExistence type="inferred from homology"/>
<organism evidence="10 13">
    <name type="scientific">Lacticaseibacillus rhamnosus</name>
    <name type="common">Lactobacillus rhamnosus</name>
    <dbReference type="NCBI Taxonomy" id="47715"/>
    <lineage>
        <taxon>Bacteria</taxon>
        <taxon>Bacillati</taxon>
        <taxon>Bacillota</taxon>
        <taxon>Bacilli</taxon>
        <taxon>Lactobacillales</taxon>
        <taxon>Lactobacillaceae</taxon>
        <taxon>Lacticaseibacillus</taxon>
    </lineage>
</organism>